<dbReference type="AlphaFoldDB" id="A0A4Z2HN38"/>
<dbReference type="Proteomes" id="UP000314294">
    <property type="component" value="Unassembled WGS sequence"/>
</dbReference>
<proteinExistence type="predicted"/>
<keyword evidence="2" id="KW-1185">Reference proteome</keyword>
<evidence type="ECO:0000313" key="1">
    <source>
        <dbReference type="EMBL" id="TNN66951.1"/>
    </source>
</evidence>
<reference evidence="1 2" key="1">
    <citation type="submission" date="2019-03" db="EMBL/GenBank/DDBJ databases">
        <title>First draft genome of Liparis tanakae, snailfish: a comprehensive survey of snailfish specific genes.</title>
        <authorList>
            <person name="Kim W."/>
            <person name="Song I."/>
            <person name="Jeong J.-H."/>
            <person name="Kim D."/>
            <person name="Kim S."/>
            <person name="Ryu S."/>
            <person name="Song J.Y."/>
            <person name="Lee S.K."/>
        </authorList>
    </citation>
    <scope>NUCLEOTIDE SEQUENCE [LARGE SCALE GENOMIC DNA]</scope>
    <source>
        <tissue evidence="1">Muscle</tissue>
    </source>
</reference>
<protein>
    <submittedName>
        <fullName evidence="1">Uncharacterized protein</fullName>
    </submittedName>
</protein>
<sequence length="194" mass="20681">MHNSAEVGLEPTGSGRHAEQRDLVPGLVRGPVQPLGLQHDEDGLHEVVHPLLHVGAVLEAGVEGHVGPLLLRDLALQPEHQQAGVVQRGAVHLLLAVEALGGLRPLLGRGAGGDADEAHHLAVRLEVAPLVVLRQVVVAVADVEQPLGVPDAHLAHAGDPLVDLEELVLRHDADRLHHHEDRLVVLGTLHDRYV</sequence>
<accession>A0A4Z2HN38</accession>
<dbReference type="EMBL" id="SRLO01000212">
    <property type="protein sequence ID" value="TNN66951.1"/>
    <property type="molecule type" value="Genomic_DNA"/>
</dbReference>
<evidence type="ECO:0000313" key="2">
    <source>
        <dbReference type="Proteomes" id="UP000314294"/>
    </source>
</evidence>
<organism evidence="1 2">
    <name type="scientific">Liparis tanakae</name>
    <name type="common">Tanaka's snailfish</name>
    <dbReference type="NCBI Taxonomy" id="230148"/>
    <lineage>
        <taxon>Eukaryota</taxon>
        <taxon>Metazoa</taxon>
        <taxon>Chordata</taxon>
        <taxon>Craniata</taxon>
        <taxon>Vertebrata</taxon>
        <taxon>Euteleostomi</taxon>
        <taxon>Actinopterygii</taxon>
        <taxon>Neopterygii</taxon>
        <taxon>Teleostei</taxon>
        <taxon>Neoteleostei</taxon>
        <taxon>Acanthomorphata</taxon>
        <taxon>Eupercaria</taxon>
        <taxon>Perciformes</taxon>
        <taxon>Cottioidei</taxon>
        <taxon>Cottales</taxon>
        <taxon>Liparidae</taxon>
        <taxon>Liparis</taxon>
    </lineage>
</organism>
<comment type="caution">
    <text evidence="1">The sequence shown here is derived from an EMBL/GenBank/DDBJ whole genome shotgun (WGS) entry which is preliminary data.</text>
</comment>
<name>A0A4Z2HN38_9TELE</name>
<gene>
    <name evidence="1" type="ORF">EYF80_022868</name>
</gene>